<evidence type="ECO:0000313" key="1">
    <source>
        <dbReference type="EMBL" id="KAJ0081780.1"/>
    </source>
</evidence>
<evidence type="ECO:0000313" key="2">
    <source>
        <dbReference type="Proteomes" id="UP001164250"/>
    </source>
</evidence>
<dbReference type="Proteomes" id="UP001164250">
    <property type="component" value="Chromosome 12"/>
</dbReference>
<organism evidence="1 2">
    <name type="scientific">Pistacia atlantica</name>
    <dbReference type="NCBI Taxonomy" id="434234"/>
    <lineage>
        <taxon>Eukaryota</taxon>
        <taxon>Viridiplantae</taxon>
        <taxon>Streptophyta</taxon>
        <taxon>Embryophyta</taxon>
        <taxon>Tracheophyta</taxon>
        <taxon>Spermatophyta</taxon>
        <taxon>Magnoliopsida</taxon>
        <taxon>eudicotyledons</taxon>
        <taxon>Gunneridae</taxon>
        <taxon>Pentapetalae</taxon>
        <taxon>rosids</taxon>
        <taxon>malvids</taxon>
        <taxon>Sapindales</taxon>
        <taxon>Anacardiaceae</taxon>
        <taxon>Pistacia</taxon>
    </lineage>
</organism>
<dbReference type="EMBL" id="CM047908">
    <property type="protein sequence ID" value="KAJ0081780.1"/>
    <property type="molecule type" value="Genomic_DNA"/>
</dbReference>
<proteinExistence type="predicted"/>
<keyword evidence="2" id="KW-1185">Reference proteome</keyword>
<reference evidence="2" key="1">
    <citation type="journal article" date="2023" name="G3 (Bethesda)">
        <title>Genome assembly and association tests identify interacting loci associated with vigor, precocity, and sex in interspecific pistachio rootstocks.</title>
        <authorList>
            <person name="Palmer W."/>
            <person name="Jacygrad E."/>
            <person name="Sagayaradj S."/>
            <person name="Cavanaugh K."/>
            <person name="Han R."/>
            <person name="Bertier L."/>
            <person name="Beede B."/>
            <person name="Kafkas S."/>
            <person name="Golino D."/>
            <person name="Preece J."/>
            <person name="Michelmore R."/>
        </authorList>
    </citation>
    <scope>NUCLEOTIDE SEQUENCE [LARGE SCALE GENOMIC DNA]</scope>
</reference>
<sequence>MLVFVLKTVAVFRVERLLEENATNVAYKRQFVAPVSDNNLFMRMLWQPVIRNKKHTLRVYIVTLYLGGADSVVSLSAKEFPELGQKTEDCRDIRWIDYFGGRKLDYRKKPIPKHSLSLIWKIMELRKIALIFNPYGGSMDEIPEAETTFPHKAGILFKIQYSVSWDSPDIELEKNHNTSQINRLYSCMTPFVSENPMRAYLNYRDLDIGIDHNDKNRYNEGQV</sequence>
<gene>
    <name evidence="1" type="ORF">Patl1_11488</name>
</gene>
<protein>
    <submittedName>
        <fullName evidence="1">Uncharacterized protein</fullName>
    </submittedName>
</protein>
<accession>A0ACC1A6C3</accession>
<name>A0ACC1A6C3_9ROSI</name>
<comment type="caution">
    <text evidence="1">The sequence shown here is derived from an EMBL/GenBank/DDBJ whole genome shotgun (WGS) entry which is preliminary data.</text>
</comment>